<keyword evidence="4" id="KW-1185">Reference proteome</keyword>
<dbReference type="Gene3D" id="3.40.50.12780">
    <property type="entry name" value="N-terminal domain of ligase-like"/>
    <property type="match status" value="1"/>
</dbReference>
<name>A0A2B7XF12_POLH7</name>
<feature type="domain" description="AMP-dependent synthetase/ligase" evidence="1">
    <location>
        <begin position="27"/>
        <end position="394"/>
    </location>
</feature>
<dbReference type="GO" id="GO:0016405">
    <property type="term" value="F:CoA-ligase activity"/>
    <property type="evidence" value="ECO:0007669"/>
    <property type="project" value="TreeGrafter"/>
</dbReference>
<dbReference type="EMBL" id="PDNA01000171">
    <property type="protein sequence ID" value="PGH07248.1"/>
    <property type="molecule type" value="Genomic_DNA"/>
</dbReference>
<sequence>MEFFKPEKYVNLPSKDLLSWIFDNPQYDQDRPVYIDAANPARSISCNQARKVIRQLIAGLRAAGFQKGDCLDMHSFNDIYYSIIFLAVIGAGGVFTGTNPSYTHHELSHHIKTAKVKFLISEPEILPNLLEAAKDNNIPQSRIWIFDTQGQALPTGLSSWRQLLTYGEEDWVRFNDRETAETTTAARLFSSGTTGLPKAAMISHRNFIAQHTFVFETTPSPYHISRVIAIPCFHAAAVPATHVSSLRAGHTVYIMRRFELEPFLKTVEKYEITDVTTVPPMALAIVKSPFAKLPYLKKTKNGAVGAAPLDKTVQAKFLSLMGEGAPYTQVWGMTETSCIATMFYYPEHDDTGSVGRQVPSLEIKLIDDTGNNISNYGVRGEICVRGPTVIRGYFENPEANAESFDSDGWFKTGDIGYCDRATNKWYIIDRKKELIKVRGFQVAPPELEAVLLSHPLIMDAAVIGITFPGDEDDTEHPRAYVVRQPVPEAKDLTERGLQEFAGAKLAKFKFLSGGVKFVDAIPKNASGKILKRLLREEAKVELQRATGAKL</sequence>
<dbReference type="PANTHER" id="PTHR24096:SF265">
    <property type="entry name" value="ENZYME, PUTATIVE (AFU_ORTHOLOGUE AFUA_5G14270)-RELATED"/>
    <property type="match status" value="1"/>
</dbReference>
<dbReference type="Gene3D" id="3.30.300.30">
    <property type="match status" value="1"/>
</dbReference>
<feature type="domain" description="AMP-binding enzyme C-terminal" evidence="2">
    <location>
        <begin position="446"/>
        <end position="528"/>
    </location>
</feature>
<dbReference type="Pfam" id="PF13193">
    <property type="entry name" value="AMP-binding_C"/>
    <property type="match status" value="1"/>
</dbReference>
<dbReference type="CDD" id="cd05911">
    <property type="entry name" value="Firefly_Luc_like"/>
    <property type="match status" value="1"/>
</dbReference>
<evidence type="ECO:0000259" key="2">
    <source>
        <dbReference type="Pfam" id="PF13193"/>
    </source>
</evidence>
<dbReference type="InterPro" id="IPR045851">
    <property type="entry name" value="AMP-bd_C_sf"/>
</dbReference>
<evidence type="ECO:0000259" key="1">
    <source>
        <dbReference type="Pfam" id="PF00501"/>
    </source>
</evidence>
<dbReference type="InterPro" id="IPR000873">
    <property type="entry name" value="AMP-dep_synth/lig_dom"/>
</dbReference>
<evidence type="ECO:0000313" key="4">
    <source>
        <dbReference type="Proteomes" id="UP000224634"/>
    </source>
</evidence>
<gene>
    <name evidence="3" type="ORF">AJ80_08034</name>
</gene>
<dbReference type="OrthoDB" id="6509636at2759"/>
<dbReference type="AlphaFoldDB" id="A0A2B7XF12"/>
<protein>
    <recommendedName>
        <fullName evidence="5">AMP-binding enzyme</fullName>
    </recommendedName>
</protein>
<dbReference type="SUPFAM" id="SSF56801">
    <property type="entry name" value="Acetyl-CoA synthetase-like"/>
    <property type="match status" value="1"/>
</dbReference>
<dbReference type="GO" id="GO:0019748">
    <property type="term" value="P:secondary metabolic process"/>
    <property type="evidence" value="ECO:0007669"/>
    <property type="project" value="TreeGrafter"/>
</dbReference>
<dbReference type="STRING" id="1447883.A0A2B7XF12"/>
<dbReference type="InterPro" id="IPR025110">
    <property type="entry name" value="AMP-bd_C"/>
</dbReference>
<accession>A0A2B7XF12</accession>
<proteinExistence type="predicted"/>
<evidence type="ECO:0008006" key="5">
    <source>
        <dbReference type="Google" id="ProtNLM"/>
    </source>
</evidence>
<dbReference type="Proteomes" id="UP000224634">
    <property type="component" value="Unassembled WGS sequence"/>
</dbReference>
<evidence type="ECO:0000313" key="3">
    <source>
        <dbReference type="EMBL" id="PGH07248.1"/>
    </source>
</evidence>
<dbReference type="InterPro" id="IPR042099">
    <property type="entry name" value="ANL_N_sf"/>
</dbReference>
<organism evidence="3 4">
    <name type="scientific">Polytolypa hystricis (strain UAMH7299)</name>
    <dbReference type="NCBI Taxonomy" id="1447883"/>
    <lineage>
        <taxon>Eukaryota</taxon>
        <taxon>Fungi</taxon>
        <taxon>Dikarya</taxon>
        <taxon>Ascomycota</taxon>
        <taxon>Pezizomycotina</taxon>
        <taxon>Eurotiomycetes</taxon>
        <taxon>Eurotiomycetidae</taxon>
        <taxon>Onygenales</taxon>
        <taxon>Onygenales incertae sedis</taxon>
        <taxon>Polytolypa</taxon>
    </lineage>
</organism>
<reference evidence="3 4" key="1">
    <citation type="submission" date="2017-10" db="EMBL/GenBank/DDBJ databases">
        <title>Comparative genomics in systemic dimorphic fungi from Ajellomycetaceae.</title>
        <authorList>
            <person name="Munoz J.F."/>
            <person name="Mcewen J.G."/>
            <person name="Clay O.K."/>
            <person name="Cuomo C.A."/>
        </authorList>
    </citation>
    <scope>NUCLEOTIDE SEQUENCE [LARGE SCALE GENOMIC DNA]</scope>
    <source>
        <strain evidence="3 4">UAMH7299</strain>
    </source>
</reference>
<comment type="caution">
    <text evidence="3">The sequence shown here is derived from an EMBL/GenBank/DDBJ whole genome shotgun (WGS) entry which is preliminary data.</text>
</comment>
<dbReference type="PANTHER" id="PTHR24096">
    <property type="entry name" value="LONG-CHAIN-FATTY-ACID--COA LIGASE"/>
    <property type="match status" value="1"/>
</dbReference>
<dbReference type="Pfam" id="PF00501">
    <property type="entry name" value="AMP-binding"/>
    <property type="match status" value="1"/>
</dbReference>